<evidence type="ECO:0000313" key="1">
    <source>
        <dbReference type="EMBL" id="AIE90301.1"/>
    </source>
</evidence>
<name>A0A075FL94_9ARCH</name>
<organism evidence="1">
    <name type="scientific">uncultured marine thaumarchaeote AD1000_02_C08</name>
    <dbReference type="NCBI Taxonomy" id="1455880"/>
    <lineage>
        <taxon>Archaea</taxon>
        <taxon>Nitrososphaerota</taxon>
        <taxon>environmental samples</taxon>
    </lineage>
</organism>
<dbReference type="EMBL" id="KF900305">
    <property type="protein sequence ID" value="AIE90301.1"/>
    <property type="molecule type" value="Genomic_DNA"/>
</dbReference>
<reference evidence="1" key="1">
    <citation type="journal article" date="2014" name="Genome Biol. Evol.">
        <title>Pangenome evidence for extensive interdomain horizontal transfer affecting lineage core and shell genes in uncultured planktonic thaumarchaeota and euryarchaeota.</title>
        <authorList>
            <person name="Deschamps P."/>
            <person name="Zivanovic Y."/>
            <person name="Moreira D."/>
            <person name="Rodriguez-Valera F."/>
            <person name="Lopez-Garcia P."/>
        </authorList>
    </citation>
    <scope>NUCLEOTIDE SEQUENCE</scope>
</reference>
<sequence>MLDRLIMKTKTMKIEDVLTLSENTWGINIEEAVVVSAGKLTFDKFATYKSKGQEMTYKDLEIEDDTAKVALRVKTGAVSNEYISSIKVENRIKLVNVGWLVNQKRLTTMKSRFAASDILLDDEIDK</sequence>
<proteinExistence type="predicted"/>
<accession>A0A075FL94</accession>
<protein>
    <submittedName>
        <fullName evidence="1">Uncharacterized protein</fullName>
    </submittedName>
</protein>
<dbReference type="AlphaFoldDB" id="A0A075FL94"/>